<name>A0A5C5VD22_9BACT</name>
<protein>
    <submittedName>
        <fullName evidence="1">Uncharacterized protein</fullName>
    </submittedName>
</protein>
<organism evidence="1 2">
    <name type="scientific">Posidoniimonas corsicana</name>
    <dbReference type="NCBI Taxonomy" id="1938618"/>
    <lineage>
        <taxon>Bacteria</taxon>
        <taxon>Pseudomonadati</taxon>
        <taxon>Planctomycetota</taxon>
        <taxon>Planctomycetia</taxon>
        <taxon>Pirellulales</taxon>
        <taxon>Lacipirellulaceae</taxon>
        <taxon>Posidoniimonas</taxon>
    </lineage>
</organism>
<accession>A0A5C5VD22</accession>
<proteinExistence type="predicted"/>
<dbReference type="Proteomes" id="UP000316714">
    <property type="component" value="Unassembled WGS sequence"/>
</dbReference>
<reference evidence="1 2" key="1">
    <citation type="submission" date="2019-02" db="EMBL/GenBank/DDBJ databases">
        <title>Deep-cultivation of Planctomycetes and their phenomic and genomic characterization uncovers novel biology.</title>
        <authorList>
            <person name="Wiegand S."/>
            <person name="Jogler M."/>
            <person name="Boedeker C."/>
            <person name="Pinto D."/>
            <person name="Vollmers J."/>
            <person name="Rivas-Marin E."/>
            <person name="Kohn T."/>
            <person name="Peeters S.H."/>
            <person name="Heuer A."/>
            <person name="Rast P."/>
            <person name="Oberbeckmann S."/>
            <person name="Bunk B."/>
            <person name="Jeske O."/>
            <person name="Meyerdierks A."/>
            <person name="Storesund J.E."/>
            <person name="Kallscheuer N."/>
            <person name="Luecker S."/>
            <person name="Lage O.M."/>
            <person name="Pohl T."/>
            <person name="Merkel B.J."/>
            <person name="Hornburger P."/>
            <person name="Mueller R.-W."/>
            <person name="Bruemmer F."/>
            <person name="Labrenz M."/>
            <person name="Spormann A.M."/>
            <person name="Op Den Camp H."/>
            <person name="Overmann J."/>
            <person name="Amann R."/>
            <person name="Jetten M.S.M."/>
            <person name="Mascher T."/>
            <person name="Medema M.H."/>
            <person name="Devos D.P."/>
            <person name="Kaster A.-K."/>
            <person name="Ovreas L."/>
            <person name="Rohde M."/>
            <person name="Galperin M.Y."/>
            <person name="Jogler C."/>
        </authorList>
    </citation>
    <scope>NUCLEOTIDE SEQUENCE [LARGE SCALE GENOMIC DNA]</scope>
    <source>
        <strain evidence="1 2">KOR34</strain>
    </source>
</reference>
<sequence length="113" mass="12379">MTKILPTKQAAAKSRRTAEITVSRIDVAPGGKLRVHVSAHGGHAWVFAAKARDVQTFAAFQRQMVNAVGVWADHASQHDHSSRNSVRRWRFAIDDAFGYGELIADPEKGGDDV</sequence>
<comment type="caution">
    <text evidence="1">The sequence shown here is derived from an EMBL/GenBank/DDBJ whole genome shotgun (WGS) entry which is preliminary data.</text>
</comment>
<dbReference type="AlphaFoldDB" id="A0A5C5VD22"/>
<gene>
    <name evidence="1" type="ORF">KOR34_04950</name>
</gene>
<evidence type="ECO:0000313" key="1">
    <source>
        <dbReference type="EMBL" id="TWT35602.1"/>
    </source>
</evidence>
<evidence type="ECO:0000313" key="2">
    <source>
        <dbReference type="Proteomes" id="UP000316714"/>
    </source>
</evidence>
<dbReference type="EMBL" id="SIHJ01000001">
    <property type="protein sequence ID" value="TWT35602.1"/>
    <property type="molecule type" value="Genomic_DNA"/>
</dbReference>
<keyword evidence="2" id="KW-1185">Reference proteome</keyword>